<keyword evidence="2" id="KW-1185">Reference proteome</keyword>
<proteinExistence type="predicted"/>
<accession>A0A6J8C245</accession>
<evidence type="ECO:0000313" key="2">
    <source>
        <dbReference type="Proteomes" id="UP000507470"/>
    </source>
</evidence>
<dbReference type="OrthoDB" id="5791190at2759"/>
<protein>
    <recommendedName>
        <fullName evidence="3">MULE transposase domain-containing protein</fullName>
    </recommendedName>
</protein>
<dbReference type="EMBL" id="CACVKT020004242">
    <property type="protein sequence ID" value="CAC5388697.1"/>
    <property type="molecule type" value="Genomic_DNA"/>
</dbReference>
<dbReference type="Proteomes" id="UP000507470">
    <property type="component" value="Unassembled WGS sequence"/>
</dbReference>
<dbReference type="AlphaFoldDB" id="A0A6J8C245"/>
<reference evidence="1 2" key="1">
    <citation type="submission" date="2020-06" db="EMBL/GenBank/DDBJ databases">
        <authorList>
            <person name="Li R."/>
            <person name="Bekaert M."/>
        </authorList>
    </citation>
    <scope>NUCLEOTIDE SEQUENCE [LARGE SCALE GENOMIC DNA]</scope>
    <source>
        <strain evidence="2">wild</strain>
    </source>
</reference>
<evidence type="ECO:0008006" key="3">
    <source>
        <dbReference type="Google" id="ProtNLM"/>
    </source>
</evidence>
<sequence length="156" mass="17946">MGRLGIDRTFNLGPFFVTTLVYKNHRLIKKETKDHPLFLGPIFLHQDSSYRSYRRFFYYISAALDTPVGVDVDLRISPLMEFGSDDEKALTKAFEASFPLSERVLCTKHLKDNLKHYMTDVAAVKPDDRVIISEMIFGEKGLVNIKVRFIVTIITL</sequence>
<gene>
    <name evidence="1" type="ORF">MCOR_23946</name>
</gene>
<evidence type="ECO:0000313" key="1">
    <source>
        <dbReference type="EMBL" id="CAC5388697.1"/>
    </source>
</evidence>
<organism evidence="1 2">
    <name type="scientific">Mytilus coruscus</name>
    <name type="common">Sea mussel</name>
    <dbReference type="NCBI Taxonomy" id="42192"/>
    <lineage>
        <taxon>Eukaryota</taxon>
        <taxon>Metazoa</taxon>
        <taxon>Spiralia</taxon>
        <taxon>Lophotrochozoa</taxon>
        <taxon>Mollusca</taxon>
        <taxon>Bivalvia</taxon>
        <taxon>Autobranchia</taxon>
        <taxon>Pteriomorphia</taxon>
        <taxon>Mytilida</taxon>
        <taxon>Mytiloidea</taxon>
        <taxon>Mytilidae</taxon>
        <taxon>Mytilinae</taxon>
        <taxon>Mytilus</taxon>
    </lineage>
</organism>
<name>A0A6J8C245_MYTCO</name>